<reference evidence="4 5" key="1">
    <citation type="journal article" date="2017" name="DNA Res.">
        <title>Complete genome sequence and expression profile of the commercial lytic enzyme producer Lysobacter enzymogenes M497-1.</title>
        <authorList>
            <person name="Takami H."/>
            <person name="Toyoda A."/>
            <person name="Uchiyama I."/>
            <person name="Itoh T."/>
            <person name="Takaki Y."/>
            <person name="Arai W."/>
            <person name="Nishi S."/>
            <person name="Kawai M."/>
            <person name="Shinya K."/>
            <person name="Ikeda H."/>
        </authorList>
    </citation>
    <scope>NUCLEOTIDE SEQUENCE [LARGE SCALE GENOMIC DNA]</scope>
    <source>
        <strain evidence="4 5">M497-1</strain>
    </source>
</reference>
<organism evidence="4 5">
    <name type="scientific">Lysobacter enzymogenes</name>
    <dbReference type="NCBI Taxonomy" id="69"/>
    <lineage>
        <taxon>Bacteria</taxon>
        <taxon>Pseudomonadati</taxon>
        <taxon>Pseudomonadota</taxon>
        <taxon>Gammaproteobacteria</taxon>
        <taxon>Lysobacterales</taxon>
        <taxon>Lysobacteraceae</taxon>
        <taxon>Lysobacter</taxon>
    </lineage>
</organism>
<keyword evidence="3" id="KW-1133">Transmembrane helix</keyword>
<dbReference type="GeneID" id="83064695"/>
<feature type="transmembrane region" description="Helical" evidence="3">
    <location>
        <begin position="7"/>
        <end position="25"/>
    </location>
</feature>
<accession>A0AAU9AM06</accession>
<name>A0AAU9AM06_LYSEN</name>
<dbReference type="KEGG" id="lem:LEN_2857"/>
<evidence type="ECO:0000313" key="4">
    <source>
        <dbReference type="EMBL" id="BAV98344.1"/>
    </source>
</evidence>
<dbReference type="EMBL" id="AP014940">
    <property type="protein sequence ID" value="BAV98344.1"/>
    <property type="molecule type" value="Genomic_DNA"/>
</dbReference>
<feature type="compositionally biased region" description="Low complexity" evidence="2">
    <location>
        <begin position="277"/>
        <end position="286"/>
    </location>
</feature>
<keyword evidence="1" id="KW-0175">Coiled coil</keyword>
<feature type="coiled-coil region" evidence="1">
    <location>
        <begin position="105"/>
        <end position="132"/>
    </location>
</feature>
<keyword evidence="3" id="KW-0812">Transmembrane</keyword>
<evidence type="ECO:0000256" key="1">
    <source>
        <dbReference type="SAM" id="Coils"/>
    </source>
</evidence>
<dbReference type="Proteomes" id="UP000218824">
    <property type="component" value="Chromosome"/>
</dbReference>
<evidence type="ECO:0000313" key="5">
    <source>
        <dbReference type="Proteomes" id="UP000218824"/>
    </source>
</evidence>
<feature type="region of interest" description="Disordered" evidence="2">
    <location>
        <begin position="277"/>
        <end position="302"/>
    </location>
</feature>
<dbReference type="RefSeq" id="WP_096378829.1">
    <property type="nucleotide sequence ID" value="NZ_AP014940.1"/>
</dbReference>
<feature type="region of interest" description="Disordered" evidence="2">
    <location>
        <begin position="318"/>
        <end position="364"/>
    </location>
</feature>
<protein>
    <submittedName>
        <fullName evidence="4">Uncharacterized protein</fullName>
    </submittedName>
</protein>
<gene>
    <name evidence="4" type="ORF">LEN_2857</name>
</gene>
<proteinExistence type="predicted"/>
<keyword evidence="3" id="KW-0472">Membrane</keyword>
<evidence type="ECO:0000256" key="2">
    <source>
        <dbReference type="SAM" id="MobiDB-lite"/>
    </source>
</evidence>
<sequence>MRKQGRTWIWLLALGATAAGMYYWGRRSGDPLPPPALAATSAAAPTPATAGAPRAAAAIPRYDAGSARPLPSLDSPLRLILPELQRRAANEPAAACRLAAEMEYCDNLRMRLAGAENNLDSFERQLERMPQETQQQRDQRQRMAESYQSMTERLLTQSEHCAQVPPISPEQRAAYWRRAALAGVPAAMRHYASGNAFRYQDVLDNLPGLATYRSEAESIARAAAERGDARMLASLAFAYSPQRDGMRRNFLGQAVQTNPVESLAMFLQLRDSLPPQDAAANAAAPVGPGPGLRGPRGGRAEFNPREMIDSQIRALTRDLSPEQASQARARAAERAQGWSRPTAPAPAPAGASGGTPGANLPSMFLMQGGFVPDVQRQDCEGAGESGT</sequence>
<evidence type="ECO:0000256" key="3">
    <source>
        <dbReference type="SAM" id="Phobius"/>
    </source>
</evidence>
<dbReference type="AlphaFoldDB" id="A0AAU9AM06"/>